<reference evidence="1 2" key="1">
    <citation type="journal article" date="2017" name="Mycologia">
        <title>Bifiguratus adelaidae, gen. et sp. nov., a new member of Mucoromycotina in endophytic and soil-dwelling habitats.</title>
        <authorList>
            <person name="Torres-Cruz T.J."/>
            <person name="Billingsley Tobias T.L."/>
            <person name="Almatruk M."/>
            <person name="Hesse C."/>
            <person name="Kuske C.R."/>
            <person name="Desiro A."/>
            <person name="Benucci G.M."/>
            <person name="Bonito G."/>
            <person name="Stajich J.E."/>
            <person name="Dunlap C."/>
            <person name="Arnold A.E."/>
            <person name="Porras-Alfaro A."/>
        </authorList>
    </citation>
    <scope>NUCLEOTIDE SEQUENCE [LARGE SCALE GENOMIC DNA]</scope>
    <source>
        <strain evidence="1 2">AZ0501</strain>
    </source>
</reference>
<comment type="caution">
    <text evidence="1">The sequence shown here is derived from an EMBL/GenBank/DDBJ whole genome shotgun (WGS) entry which is preliminary data.</text>
</comment>
<sequence length="100" mass="10890">MTLSILKTIAQSNAMSKVLQECVAIVEQLAIFDQVVPWENAGKKAARRPVVFNGAQIGTNYKNYSISELLVDANDNTTILQRATQAVITPTTPEETSPNV</sequence>
<dbReference type="OrthoDB" id="21615at2759"/>
<dbReference type="AlphaFoldDB" id="A0A261XX13"/>
<accession>A0A261XX13</accession>
<protein>
    <submittedName>
        <fullName evidence="1">Uncharacterized protein</fullName>
    </submittedName>
</protein>
<organism evidence="1 2">
    <name type="scientific">Bifiguratus adelaidae</name>
    <dbReference type="NCBI Taxonomy" id="1938954"/>
    <lineage>
        <taxon>Eukaryota</taxon>
        <taxon>Fungi</taxon>
        <taxon>Fungi incertae sedis</taxon>
        <taxon>Mucoromycota</taxon>
        <taxon>Mucoromycotina</taxon>
        <taxon>Endogonomycetes</taxon>
        <taxon>Endogonales</taxon>
        <taxon>Endogonales incertae sedis</taxon>
        <taxon>Bifiguratus</taxon>
    </lineage>
</organism>
<dbReference type="Proteomes" id="UP000242875">
    <property type="component" value="Unassembled WGS sequence"/>
</dbReference>
<evidence type="ECO:0000313" key="1">
    <source>
        <dbReference type="EMBL" id="OZJ02915.1"/>
    </source>
</evidence>
<gene>
    <name evidence="1" type="ORF">BZG36_04119</name>
</gene>
<evidence type="ECO:0000313" key="2">
    <source>
        <dbReference type="Proteomes" id="UP000242875"/>
    </source>
</evidence>
<keyword evidence="2" id="KW-1185">Reference proteome</keyword>
<dbReference type="EMBL" id="MVBO01000116">
    <property type="protein sequence ID" value="OZJ02915.1"/>
    <property type="molecule type" value="Genomic_DNA"/>
</dbReference>
<name>A0A261XX13_9FUNG</name>
<proteinExistence type="predicted"/>